<keyword evidence="2" id="KW-1185">Reference proteome</keyword>
<evidence type="ECO:0000313" key="2">
    <source>
        <dbReference type="Proteomes" id="UP001055811"/>
    </source>
</evidence>
<name>A0ACB9H546_CICIN</name>
<sequence length="351" mass="40682">MQVTAPRVEPRGGWFPIGEEMGPIQLNRIVPPPKEFPLHSEPMHIDIKTPSFLHHRLFTSLKLLYYLIGFLKVRDFLKRITNQGQKVAILKHALEEIEKVMSEFKSMRYRSVENQQIDLTNLENVLRLLVELELESDPVCHYLNVQGDIDISFDYINDSQPRDSSAEELDALRGTYIRRLTAVIIQVYGEVNKTDEKYSSHSLDEVSRMILWLCCIDFLCSKVRRHRIDVEVLVSRSKGEEMRPKVFQDVRKATLDMIYEFGNKIIEDTKFVAGWNLDKEKCLLQWGENNGVKSRFDIAYIEGDEREAIAREDLEVGDIPLEIHVSAIISEDLIYDTNMIQGLNPPFTLNL</sequence>
<proteinExistence type="predicted"/>
<gene>
    <name evidence="1" type="ORF">L2E82_04162</name>
</gene>
<reference evidence="2" key="1">
    <citation type="journal article" date="2022" name="Mol. Ecol. Resour.">
        <title>The genomes of chicory, endive, great burdock and yacon provide insights into Asteraceae palaeo-polyploidization history and plant inulin production.</title>
        <authorList>
            <person name="Fan W."/>
            <person name="Wang S."/>
            <person name="Wang H."/>
            <person name="Wang A."/>
            <person name="Jiang F."/>
            <person name="Liu H."/>
            <person name="Zhao H."/>
            <person name="Xu D."/>
            <person name="Zhang Y."/>
        </authorList>
    </citation>
    <scope>NUCLEOTIDE SEQUENCE [LARGE SCALE GENOMIC DNA]</scope>
    <source>
        <strain evidence="2">cv. Punajuju</strain>
    </source>
</reference>
<evidence type="ECO:0000313" key="1">
    <source>
        <dbReference type="EMBL" id="KAI3790819.1"/>
    </source>
</evidence>
<dbReference type="EMBL" id="CM042009">
    <property type="protein sequence ID" value="KAI3790819.1"/>
    <property type="molecule type" value="Genomic_DNA"/>
</dbReference>
<dbReference type="Proteomes" id="UP001055811">
    <property type="component" value="Linkage Group LG01"/>
</dbReference>
<organism evidence="1 2">
    <name type="scientific">Cichorium intybus</name>
    <name type="common">Chicory</name>
    <dbReference type="NCBI Taxonomy" id="13427"/>
    <lineage>
        <taxon>Eukaryota</taxon>
        <taxon>Viridiplantae</taxon>
        <taxon>Streptophyta</taxon>
        <taxon>Embryophyta</taxon>
        <taxon>Tracheophyta</taxon>
        <taxon>Spermatophyta</taxon>
        <taxon>Magnoliopsida</taxon>
        <taxon>eudicotyledons</taxon>
        <taxon>Gunneridae</taxon>
        <taxon>Pentapetalae</taxon>
        <taxon>asterids</taxon>
        <taxon>campanulids</taxon>
        <taxon>Asterales</taxon>
        <taxon>Asteraceae</taxon>
        <taxon>Cichorioideae</taxon>
        <taxon>Cichorieae</taxon>
        <taxon>Cichoriinae</taxon>
        <taxon>Cichorium</taxon>
    </lineage>
</organism>
<reference evidence="1 2" key="2">
    <citation type="journal article" date="2022" name="Mol. Ecol. Resour.">
        <title>The genomes of chicory, endive, great burdock and yacon provide insights into Asteraceae paleo-polyploidization history and plant inulin production.</title>
        <authorList>
            <person name="Fan W."/>
            <person name="Wang S."/>
            <person name="Wang H."/>
            <person name="Wang A."/>
            <person name="Jiang F."/>
            <person name="Liu H."/>
            <person name="Zhao H."/>
            <person name="Xu D."/>
            <person name="Zhang Y."/>
        </authorList>
    </citation>
    <scope>NUCLEOTIDE SEQUENCE [LARGE SCALE GENOMIC DNA]</scope>
    <source>
        <strain evidence="2">cv. Punajuju</strain>
        <tissue evidence="1">Leaves</tissue>
    </source>
</reference>
<comment type="caution">
    <text evidence="1">The sequence shown here is derived from an EMBL/GenBank/DDBJ whole genome shotgun (WGS) entry which is preliminary data.</text>
</comment>
<accession>A0ACB9H546</accession>
<protein>
    <submittedName>
        <fullName evidence="1">Uncharacterized protein</fullName>
    </submittedName>
</protein>